<dbReference type="Proteomes" id="UP000039865">
    <property type="component" value="Unassembled WGS sequence"/>
</dbReference>
<evidence type="ECO:0000313" key="3">
    <source>
        <dbReference type="EMBL" id="CDW75060.1"/>
    </source>
</evidence>
<reference evidence="3 4" key="1">
    <citation type="submission" date="2014-06" db="EMBL/GenBank/DDBJ databases">
        <authorList>
            <person name="Swart Estienne"/>
        </authorList>
    </citation>
    <scope>NUCLEOTIDE SEQUENCE [LARGE SCALE GENOMIC DNA]</scope>
    <source>
        <strain evidence="3 4">130c</strain>
    </source>
</reference>
<evidence type="ECO:0008006" key="5">
    <source>
        <dbReference type="Google" id="ProtNLM"/>
    </source>
</evidence>
<feature type="compositionally biased region" description="Basic and acidic residues" evidence="1">
    <location>
        <begin position="375"/>
        <end position="389"/>
    </location>
</feature>
<accession>A0A077ZYS7</accession>
<gene>
    <name evidence="3" type="primary">Contig8125.g8662</name>
    <name evidence="3" type="ORF">STYLEM_4046</name>
</gene>
<evidence type="ECO:0000256" key="2">
    <source>
        <dbReference type="SAM" id="Phobius"/>
    </source>
</evidence>
<keyword evidence="2" id="KW-0812">Transmembrane</keyword>
<feature type="transmembrane region" description="Helical" evidence="2">
    <location>
        <begin position="118"/>
        <end position="140"/>
    </location>
</feature>
<feature type="region of interest" description="Disordered" evidence="1">
    <location>
        <begin position="370"/>
        <end position="389"/>
    </location>
</feature>
<evidence type="ECO:0000256" key="1">
    <source>
        <dbReference type="SAM" id="MobiDB-lite"/>
    </source>
</evidence>
<proteinExistence type="predicted"/>
<protein>
    <recommendedName>
        <fullName evidence="5">Transmembrane protein</fullName>
    </recommendedName>
</protein>
<organism evidence="3 4">
    <name type="scientific">Stylonychia lemnae</name>
    <name type="common">Ciliate</name>
    <dbReference type="NCBI Taxonomy" id="5949"/>
    <lineage>
        <taxon>Eukaryota</taxon>
        <taxon>Sar</taxon>
        <taxon>Alveolata</taxon>
        <taxon>Ciliophora</taxon>
        <taxon>Intramacronucleata</taxon>
        <taxon>Spirotrichea</taxon>
        <taxon>Stichotrichia</taxon>
        <taxon>Sporadotrichida</taxon>
        <taxon>Oxytrichidae</taxon>
        <taxon>Stylonychinae</taxon>
        <taxon>Stylonychia</taxon>
    </lineage>
</organism>
<evidence type="ECO:0000313" key="4">
    <source>
        <dbReference type="Proteomes" id="UP000039865"/>
    </source>
</evidence>
<dbReference type="InParanoid" id="A0A077ZYS7"/>
<dbReference type="EMBL" id="CCKQ01003920">
    <property type="protein sequence ID" value="CDW75060.1"/>
    <property type="molecule type" value="Genomic_DNA"/>
</dbReference>
<feature type="region of interest" description="Disordered" evidence="1">
    <location>
        <begin position="461"/>
        <end position="483"/>
    </location>
</feature>
<keyword evidence="4" id="KW-1185">Reference proteome</keyword>
<keyword evidence="2" id="KW-0472">Membrane</keyword>
<dbReference type="AlphaFoldDB" id="A0A077ZYS7"/>
<name>A0A077ZYS7_STYLE</name>
<keyword evidence="2" id="KW-1133">Transmembrane helix</keyword>
<sequence length="483" mass="56155">MMQTDLLLQSFLQSGGIIKDSPGDTNRGLKTPPRKQKIQLQQDEALQHLKEERNYMKWRGAQQFFCKGRLITGPKISYPILSFLLINIPSGLSIAFPLRVIFQEFNNYVKELSEYYNYSIMAMGILLQVLSTIFLILTACSEPGIIPSRVQLKYDEVKVLFDMQNILNNLQKVKYTDLQEQFTVMIVTVVFRNQIIIVLGLETVEQEQTVSYQTLQLQIGMAESWRLAMKESPYMGILSSNLLYFSILGEDILITQKKFTLSNKKIYFGIQEELLELQNLDQEKIYIEQKEHQVHQWDQILIKKSTINLMNLNSGHSHNNGFAEVSNFGNFVNRQLNKDLQLAEDESNMIVKPGEIHMNDDEMKNVMDPSCVTDNDEKLRRSSHRTGMEDNNSRSFYYPAIQVIFIVKYLQKMEIYDNSLMNNSKMLRQSEKLEQRKFINQNQKNKEMKNNDDQELVIDSDDEDSAQIFEDTHNQDGVLDESI</sequence>
<feature type="transmembrane region" description="Helical" evidence="2">
    <location>
        <begin position="76"/>
        <end position="98"/>
    </location>
</feature>